<feature type="region of interest" description="Disordered" evidence="8">
    <location>
        <begin position="439"/>
        <end position="615"/>
    </location>
</feature>
<dbReference type="SUPFAM" id="SSF54001">
    <property type="entry name" value="Cysteine proteinases"/>
    <property type="match status" value="1"/>
</dbReference>
<dbReference type="Proteomes" id="UP000193218">
    <property type="component" value="Unassembled WGS sequence"/>
</dbReference>
<evidence type="ECO:0000256" key="1">
    <source>
        <dbReference type="ARBA" id="ARBA00000707"/>
    </source>
</evidence>
<evidence type="ECO:0000256" key="8">
    <source>
        <dbReference type="SAM" id="MobiDB-lite"/>
    </source>
</evidence>
<dbReference type="GO" id="GO:0006508">
    <property type="term" value="P:proteolysis"/>
    <property type="evidence" value="ECO:0007669"/>
    <property type="project" value="UniProtKB-KW"/>
</dbReference>
<name>A0A1Y1UVM7_9TREE</name>
<evidence type="ECO:0000256" key="6">
    <source>
        <dbReference type="ARBA" id="ARBA00022801"/>
    </source>
</evidence>
<dbReference type="GeneID" id="33555841"/>
<dbReference type="AlphaFoldDB" id="A0A1Y1UVM7"/>
<feature type="compositionally biased region" description="Polar residues" evidence="8">
    <location>
        <begin position="473"/>
        <end position="482"/>
    </location>
</feature>
<protein>
    <recommendedName>
        <fullName evidence="3">ubiquitinyl hydrolase 1</fullName>
        <ecNumber evidence="3">3.4.19.12</ecNumber>
    </recommendedName>
</protein>
<feature type="domain" description="USP" evidence="9">
    <location>
        <begin position="119"/>
        <end position="434"/>
    </location>
</feature>
<dbReference type="GO" id="GO:0005829">
    <property type="term" value="C:cytosol"/>
    <property type="evidence" value="ECO:0007669"/>
    <property type="project" value="TreeGrafter"/>
</dbReference>
<keyword evidence="5" id="KW-0833">Ubl conjugation pathway</keyword>
<dbReference type="PANTHER" id="PTHR24006:SF758">
    <property type="entry name" value="UBIQUITIN CARBOXYL-TERMINAL HYDROLASE 36"/>
    <property type="match status" value="1"/>
</dbReference>
<evidence type="ECO:0000313" key="10">
    <source>
        <dbReference type="EMBL" id="ORX41285.1"/>
    </source>
</evidence>
<dbReference type="GO" id="GO:0005634">
    <property type="term" value="C:nucleus"/>
    <property type="evidence" value="ECO:0007669"/>
    <property type="project" value="TreeGrafter"/>
</dbReference>
<dbReference type="InterPro" id="IPR038765">
    <property type="entry name" value="Papain-like_cys_pep_sf"/>
</dbReference>
<feature type="compositionally biased region" description="Low complexity" evidence="8">
    <location>
        <begin position="69"/>
        <end position="84"/>
    </location>
</feature>
<evidence type="ECO:0000313" key="11">
    <source>
        <dbReference type="Proteomes" id="UP000193218"/>
    </source>
</evidence>
<dbReference type="GO" id="GO:0004843">
    <property type="term" value="F:cysteine-type deubiquitinase activity"/>
    <property type="evidence" value="ECO:0007669"/>
    <property type="project" value="UniProtKB-EC"/>
</dbReference>
<proteinExistence type="inferred from homology"/>
<keyword evidence="6" id="KW-0378">Hydrolase</keyword>
<dbReference type="Gene3D" id="3.90.70.10">
    <property type="entry name" value="Cysteine proteinases"/>
    <property type="match status" value="1"/>
</dbReference>
<dbReference type="InterPro" id="IPR001394">
    <property type="entry name" value="Peptidase_C19_UCH"/>
</dbReference>
<keyword evidence="4" id="KW-0645">Protease</keyword>
<dbReference type="InParanoid" id="A0A1Y1UVM7"/>
<evidence type="ECO:0000256" key="4">
    <source>
        <dbReference type="ARBA" id="ARBA00022670"/>
    </source>
</evidence>
<accession>A0A1Y1UVM7</accession>
<dbReference type="InterPro" id="IPR028889">
    <property type="entry name" value="USP"/>
</dbReference>
<comment type="catalytic activity">
    <reaction evidence="1">
        <text>Thiol-dependent hydrolysis of ester, thioester, amide, peptide and isopeptide bonds formed by the C-terminal Gly of ubiquitin (a 76-residue protein attached to proteins as an intracellular targeting signal).</text>
        <dbReference type="EC" id="3.4.19.12"/>
    </reaction>
</comment>
<dbReference type="GO" id="GO:0016579">
    <property type="term" value="P:protein deubiquitination"/>
    <property type="evidence" value="ECO:0007669"/>
    <property type="project" value="InterPro"/>
</dbReference>
<dbReference type="Pfam" id="PF00443">
    <property type="entry name" value="UCH"/>
    <property type="match status" value="1"/>
</dbReference>
<dbReference type="EMBL" id="NBSH01000001">
    <property type="protein sequence ID" value="ORX41285.1"/>
    <property type="molecule type" value="Genomic_DNA"/>
</dbReference>
<evidence type="ECO:0000256" key="3">
    <source>
        <dbReference type="ARBA" id="ARBA00012759"/>
    </source>
</evidence>
<sequence length="615" mass="68428">MSVHSGVRVIPPGPPSPIPRSRGYNNLQSVAGPSNLRSQTSSNPNSPATSSRPPVTSPLTPSRKGKEVAATPSGSSISTPATSSQLKKAHEVEANGYLCPDDVDLTWPTRVANAKRAGAGLYNPSMACYANSTLQVVMHTPPVLRMVEDHATQVENSTCLQARKGFCSVCALYSMSRIHWQESRYAPKSIHSNLSHIKKGFSKNRQEDAHEFFRFLTDSLQATALAGYPKTLPEKIKHTTWVYRIWGGIVRSRVVCSRCKKPSDTFDHFLDLSLDVNKGGSAKLQSMLQGFVREERLEGDNKYKCDSCKSKANAVKFFKIAQTPPILTFHLKRFSVSYGHRGQPHANRYNGYIAFPEHLDMTPYMVDADSGRNRYRLFAVTCHHGNELRFGHYTSYVKSPNGKWYHADDEDMSPCAVDDVLRDRNAYLLSYIRVTDDSSWTERAPSQSPMTLTNGYCENGQDRTPLESKVLVQPSSSNSAARNMSPLHRKRDRSPSFHKNTPSPAAKRHFPPNNHPKVIPSALRPVAHQPRSPSEEPPALPSSQVDEQAEEDGNAKSIFAYQPVRNRESKSWAQMQGSTPSARHKGSHKAKNHDKKRRGAPKPFFPSSLGGKGRR</sequence>
<feature type="compositionally biased region" description="Polar residues" evidence="8">
    <location>
        <begin position="571"/>
        <end position="581"/>
    </location>
</feature>
<feature type="compositionally biased region" description="Low complexity" evidence="8">
    <location>
        <begin position="1"/>
        <end position="10"/>
    </location>
</feature>
<comment type="caution">
    <text evidence="10">The sequence shown here is derived from an EMBL/GenBank/DDBJ whole genome shotgun (WGS) entry which is preliminary data.</text>
</comment>
<dbReference type="OrthoDB" id="420187at2759"/>
<evidence type="ECO:0000256" key="7">
    <source>
        <dbReference type="ARBA" id="ARBA00022807"/>
    </source>
</evidence>
<keyword evidence="7" id="KW-0788">Thiol protease</keyword>
<feature type="compositionally biased region" description="Polar residues" evidence="8">
    <location>
        <begin position="24"/>
        <end position="37"/>
    </location>
</feature>
<dbReference type="EC" id="3.4.19.12" evidence="3"/>
<reference evidence="10 11" key="1">
    <citation type="submission" date="2017-03" db="EMBL/GenBank/DDBJ databases">
        <title>Widespread Adenine N6-methylation of Active Genes in Fungi.</title>
        <authorList>
            <consortium name="DOE Joint Genome Institute"/>
            <person name="Mondo S.J."/>
            <person name="Dannebaum R.O."/>
            <person name="Kuo R.C."/>
            <person name="Louie K.B."/>
            <person name="Bewick A.J."/>
            <person name="Labutti K."/>
            <person name="Haridas S."/>
            <person name="Kuo A."/>
            <person name="Salamov A."/>
            <person name="Ahrendt S.R."/>
            <person name="Lau R."/>
            <person name="Bowen B.P."/>
            <person name="Lipzen A."/>
            <person name="Sullivan W."/>
            <person name="Andreopoulos W.B."/>
            <person name="Clum A."/>
            <person name="Lindquist E."/>
            <person name="Daum C."/>
            <person name="Northen T.R."/>
            <person name="Ramamoorthy G."/>
            <person name="Schmitz R.J."/>
            <person name="Gryganskyi A."/>
            <person name="Culley D."/>
            <person name="Magnuson J."/>
            <person name="James T.Y."/>
            <person name="O'Malley M.A."/>
            <person name="Stajich J.E."/>
            <person name="Spatafora J.W."/>
            <person name="Visel A."/>
            <person name="Grigoriev I.V."/>
        </authorList>
    </citation>
    <scope>NUCLEOTIDE SEQUENCE [LARGE SCALE GENOMIC DNA]</scope>
    <source>
        <strain evidence="10 11">NRRL Y-17943</strain>
    </source>
</reference>
<evidence type="ECO:0000259" key="9">
    <source>
        <dbReference type="PROSITE" id="PS50235"/>
    </source>
</evidence>
<dbReference type="FunCoup" id="A0A1Y1UVM7">
    <property type="interactions" value="124"/>
</dbReference>
<feature type="compositionally biased region" description="Polar residues" evidence="8">
    <location>
        <begin position="444"/>
        <end position="456"/>
    </location>
</feature>
<dbReference type="PANTHER" id="PTHR24006">
    <property type="entry name" value="UBIQUITIN CARBOXYL-TERMINAL HYDROLASE"/>
    <property type="match status" value="1"/>
</dbReference>
<feature type="region of interest" description="Disordered" evidence="8">
    <location>
        <begin position="1"/>
        <end position="87"/>
    </location>
</feature>
<feature type="compositionally biased region" description="Low complexity" evidence="8">
    <location>
        <begin position="38"/>
        <end position="54"/>
    </location>
</feature>
<evidence type="ECO:0000256" key="2">
    <source>
        <dbReference type="ARBA" id="ARBA00009085"/>
    </source>
</evidence>
<evidence type="ECO:0000256" key="5">
    <source>
        <dbReference type="ARBA" id="ARBA00022786"/>
    </source>
</evidence>
<organism evidence="10 11">
    <name type="scientific">Kockovaella imperatae</name>
    <dbReference type="NCBI Taxonomy" id="4999"/>
    <lineage>
        <taxon>Eukaryota</taxon>
        <taxon>Fungi</taxon>
        <taxon>Dikarya</taxon>
        <taxon>Basidiomycota</taxon>
        <taxon>Agaricomycotina</taxon>
        <taxon>Tremellomycetes</taxon>
        <taxon>Tremellales</taxon>
        <taxon>Cuniculitremaceae</taxon>
        <taxon>Kockovaella</taxon>
    </lineage>
</organism>
<dbReference type="InterPro" id="IPR050164">
    <property type="entry name" value="Peptidase_C19"/>
</dbReference>
<gene>
    <name evidence="10" type="ORF">BD324DRAFT_606867</name>
</gene>
<dbReference type="RefSeq" id="XP_021874964.1">
    <property type="nucleotide sequence ID" value="XM_022014033.1"/>
</dbReference>
<feature type="compositionally biased region" description="Basic residues" evidence="8">
    <location>
        <begin position="582"/>
        <end position="600"/>
    </location>
</feature>
<dbReference type="PROSITE" id="PS00973">
    <property type="entry name" value="USP_2"/>
    <property type="match status" value="1"/>
</dbReference>
<comment type="similarity">
    <text evidence="2">Belongs to the peptidase C19 family.</text>
</comment>
<keyword evidence="11" id="KW-1185">Reference proteome</keyword>
<dbReference type="STRING" id="4999.A0A1Y1UVM7"/>
<dbReference type="InterPro" id="IPR018200">
    <property type="entry name" value="USP_CS"/>
</dbReference>
<dbReference type="PROSITE" id="PS50235">
    <property type="entry name" value="USP_3"/>
    <property type="match status" value="1"/>
</dbReference>